<feature type="transmembrane region" description="Helical" evidence="9">
    <location>
        <begin position="98"/>
        <end position="118"/>
    </location>
</feature>
<dbReference type="PROSITE" id="PS50262">
    <property type="entry name" value="G_PROTEIN_RECEP_F1_2"/>
    <property type="match status" value="1"/>
</dbReference>
<dbReference type="InterPro" id="IPR013312">
    <property type="entry name" value="GPR40-rel_orph"/>
</dbReference>
<feature type="transmembrane region" description="Helical" evidence="9">
    <location>
        <begin position="62"/>
        <end position="86"/>
    </location>
</feature>
<evidence type="ECO:0000256" key="1">
    <source>
        <dbReference type="ARBA" id="ARBA00004651"/>
    </source>
</evidence>
<organism evidence="11 12">
    <name type="scientific">Ameiurus melas</name>
    <name type="common">Black bullhead</name>
    <name type="synonym">Silurus melas</name>
    <dbReference type="NCBI Taxonomy" id="219545"/>
    <lineage>
        <taxon>Eukaryota</taxon>
        <taxon>Metazoa</taxon>
        <taxon>Chordata</taxon>
        <taxon>Craniata</taxon>
        <taxon>Vertebrata</taxon>
        <taxon>Euteleostomi</taxon>
        <taxon>Actinopterygii</taxon>
        <taxon>Neopterygii</taxon>
        <taxon>Teleostei</taxon>
        <taxon>Ostariophysi</taxon>
        <taxon>Siluriformes</taxon>
        <taxon>Ictaluridae</taxon>
        <taxon>Ameiurus</taxon>
    </lineage>
</organism>
<evidence type="ECO:0000256" key="3">
    <source>
        <dbReference type="ARBA" id="ARBA00022692"/>
    </source>
</evidence>
<evidence type="ECO:0000313" key="11">
    <source>
        <dbReference type="EMBL" id="KAF4076039.1"/>
    </source>
</evidence>
<dbReference type="PANTHER" id="PTHR45822">
    <property type="entry name" value="FREE FATTY ACID RECEPTOR 2-RELATED"/>
    <property type="match status" value="1"/>
</dbReference>
<dbReference type="PRINTS" id="PR01904">
    <property type="entry name" value="GPR40FAMILY"/>
</dbReference>
<protein>
    <recommendedName>
        <fullName evidence="10">G-protein coupled receptors family 1 profile domain-containing protein</fullName>
    </recommendedName>
</protein>
<proteinExistence type="predicted"/>
<evidence type="ECO:0000313" key="12">
    <source>
        <dbReference type="Proteomes" id="UP000593565"/>
    </source>
</evidence>
<feature type="domain" description="G-protein coupled receptors family 1 profile" evidence="10">
    <location>
        <begin position="77"/>
        <end position="327"/>
    </location>
</feature>
<evidence type="ECO:0000256" key="2">
    <source>
        <dbReference type="ARBA" id="ARBA00022475"/>
    </source>
</evidence>
<dbReference type="CDD" id="cd15170">
    <property type="entry name" value="7tmA_FFAR2_FFAR3"/>
    <property type="match status" value="1"/>
</dbReference>
<dbReference type="GO" id="GO:0005886">
    <property type="term" value="C:plasma membrane"/>
    <property type="evidence" value="ECO:0007669"/>
    <property type="project" value="UniProtKB-SubCell"/>
</dbReference>
<feature type="non-terminal residue" evidence="11">
    <location>
        <position position="1"/>
    </location>
</feature>
<comment type="caution">
    <text evidence="11">The sequence shown here is derived from an EMBL/GenBank/DDBJ whole genome shotgun (WGS) entry which is preliminary data.</text>
</comment>
<gene>
    <name evidence="11" type="ORF">AMELA_G00225900</name>
</gene>
<dbReference type="Proteomes" id="UP000593565">
    <property type="component" value="Unassembled WGS sequence"/>
</dbReference>
<keyword evidence="8" id="KW-0807">Transducer</keyword>
<dbReference type="SUPFAM" id="SSF81321">
    <property type="entry name" value="Family A G protein-coupled receptor-like"/>
    <property type="match status" value="1"/>
</dbReference>
<feature type="transmembrane region" description="Helical" evidence="9">
    <location>
        <begin position="312"/>
        <end position="330"/>
    </location>
</feature>
<evidence type="ECO:0000256" key="5">
    <source>
        <dbReference type="ARBA" id="ARBA00023040"/>
    </source>
</evidence>
<comment type="subcellular location">
    <subcellularLocation>
        <location evidence="1">Cell membrane</location>
        <topology evidence="1">Multi-pass membrane protein</topology>
    </subcellularLocation>
</comment>
<evidence type="ECO:0000256" key="9">
    <source>
        <dbReference type="SAM" id="Phobius"/>
    </source>
</evidence>
<sequence>YQTFTQCNLARTRACNCSFQCVSRLLNHYIRQSSVFSDTSEQEIFHGLTEPNMQWTKELSNLVLAVDGITLITGLPANLLAFYTFVQKVKQRSAPIDVLLLSLTISDLIFLFFLPFRMKEAADMRWTMSYFLCPLSGFFFYTTIYNSTFHLTAISVERYLGVAFPIKYKLKRRPRYAVIACVIFWVVSMAHCSIVYIMQYYTHDNKTLYDDPLNKEACYDEFSTEQLNTLLPVRLELFIVLFCTPFIICSFCYIKFIHILCHLPNINPKKRFRAIGLALATLLVFIICFLPYNVSHVVGYVGWYSPNWRVYALLPSTLNACLDPLIFYFSSSALRGTLKHLIRGSNKRRHLSCCRNLLNCPKLNCTAHEESTQSSNDTSH</sequence>
<accession>A0A7J6A299</accession>
<reference evidence="11 12" key="1">
    <citation type="submission" date="2020-02" db="EMBL/GenBank/DDBJ databases">
        <title>A chromosome-scale genome assembly of the black bullhead catfish (Ameiurus melas).</title>
        <authorList>
            <person name="Wen M."/>
            <person name="Zham M."/>
            <person name="Cabau C."/>
            <person name="Klopp C."/>
            <person name="Donnadieu C."/>
            <person name="Roques C."/>
            <person name="Bouchez O."/>
            <person name="Lampietro C."/>
            <person name="Jouanno E."/>
            <person name="Herpin A."/>
            <person name="Louis A."/>
            <person name="Berthelot C."/>
            <person name="Parey E."/>
            <person name="Roest-Crollius H."/>
            <person name="Braasch I."/>
            <person name="Postlethwait J."/>
            <person name="Robinson-Rechavi M."/>
            <person name="Echchiki A."/>
            <person name="Begum T."/>
            <person name="Montfort J."/>
            <person name="Schartl M."/>
            <person name="Bobe J."/>
            <person name="Guiguen Y."/>
        </authorList>
    </citation>
    <scope>NUCLEOTIDE SEQUENCE [LARGE SCALE GENOMIC DNA]</scope>
    <source>
        <strain evidence="11">M_S1</strain>
        <tissue evidence="11">Blood</tissue>
    </source>
</reference>
<dbReference type="AlphaFoldDB" id="A0A7J6A299"/>
<dbReference type="Gene3D" id="1.20.1070.10">
    <property type="entry name" value="Rhodopsin 7-helix transmembrane proteins"/>
    <property type="match status" value="1"/>
</dbReference>
<keyword evidence="3 9" id="KW-0812">Transmembrane</keyword>
<feature type="transmembrane region" description="Helical" evidence="9">
    <location>
        <begin position="138"/>
        <end position="156"/>
    </location>
</feature>
<dbReference type="InterPro" id="IPR017452">
    <property type="entry name" value="GPCR_Rhodpsn_7TM"/>
</dbReference>
<keyword evidence="12" id="KW-1185">Reference proteome</keyword>
<keyword evidence="5" id="KW-0297">G-protein coupled receptor</keyword>
<dbReference type="Pfam" id="PF00001">
    <property type="entry name" value="7tm_1"/>
    <property type="match status" value="1"/>
</dbReference>
<dbReference type="InterPro" id="IPR000276">
    <property type="entry name" value="GPCR_Rhodpsn"/>
</dbReference>
<dbReference type="GO" id="GO:0071398">
    <property type="term" value="P:cellular response to fatty acid"/>
    <property type="evidence" value="ECO:0007669"/>
    <property type="project" value="TreeGrafter"/>
</dbReference>
<feature type="transmembrane region" description="Helical" evidence="9">
    <location>
        <begin position="272"/>
        <end position="292"/>
    </location>
</feature>
<evidence type="ECO:0000256" key="7">
    <source>
        <dbReference type="ARBA" id="ARBA00023170"/>
    </source>
</evidence>
<dbReference type="PRINTS" id="PR00237">
    <property type="entry name" value="GPCRRHODOPSN"/>
</dbReference>
<name>A0A7J6A299_AMEME</name>
<feature type="transmembrane region" description="Helical" evidence="9">
    <location>
        <begin position="176"/>
        <end position="198"/>
    </location>
</feature>
<keyword evidence="6 9" id="KW-0472">Membrane</keyword>
<keyword evidence="4 9" id="KW-1133">Transmembrane helix</keyword>
<dbReference type="EMBL" id="JAAGNN010000020">
    <property type="protein sequence ID" value="KAF4076039.1"/>
    <property type="molecule type" value="Genomic_DNA"/>
</dbReference>
<dbReference type="GO" id="GO:0004930">
    <property type="term" value="F:G protein-coupled receptor activity"/>
    <property type="evidence" value="ECO:0007669"/>
    <property type="project" value="UniProtKB-KW"/>
</dbReference>
<evidence type="ECO:0000256" key="6">
    <source>
        <dbReference type="ARBA" id="ARBA00023136"/>
    </source>
</evidence>
<evidence type="ECO:0000256" key="4">
    <source>
        <dbReference type="ARBA" id="ARBA00022989"/>
    </source>
</evidence>
<keyword evidence="2" id="KW-1003">Cell membrane</keyword>
<keyword evidence="7" id="KW-0675">Receptor</keyword>
<evidence type="ECO:0000259" key="10">
    <source>
        <dbReference type="PROSITE" id="PS50262"/>
    </source>
</evidence>
<feature type="transmembrane region" description="Helical" evidence="9">
    <location>
        <begin position="237"/>
        <end position="260"/>
    </location>
</feature>
<dbReference type="PANTHER" id="PTHR45822:SF8">
    <property type="entry name" value="FREE FATTY ACID RECEPTOR 3-RELATED"/>
    <property type="match status" value="1"/>
</dbReference>
<evidence type="ECO:0000256" key="8">
    <source>
        <dbReference type="ARBA" id="ARBA00023224"/>
    </source>
</evidence>